<dbReference type="EMBL" id="KA660069">
    <property type="protein sequence ID" value="AFP99247.1"/>
    <property type="molecule type" value="mRNA"/>
</dbReference>
<proteinExistence type="evidence at transcript level"/>
<feature type="compositionally biased region" description="Polar residues" evidence="1">
    <location>
        <begin position="42"/>
        <end position="53"/>
    </location>
</feature>
<dbReference type="AlphaFoldDB" id="J7HBS1"/>
<name>J7HBS1_9DIPT</name>
<feature type="chain" id="PRO_5003792538" evidence="2">
    <location>
        <begin position="23"/>
        <end position="61"/>
    </location>
</feature>
<keyword evidence="2" id="KW-0732">Signal</keyword>
<feature type="signal peptide" evidence="2">
    <location>
        <begin position="1"/>
        <end position="22"/>
    </location>
</feature>
<accession>J7HBS1</accession>
<evidence type="ECO:0000313" key="3">
    <source>
        <dbReference type="EMBL" id="AFP99247.1"/>
    </source>
</evidence>
<evidence type="ECO:0000256" key="1">
    <source>
        <dbReference type="SAM" id="MobiDB-lite"/>
    </source>
</evidence>
<feature type="region of interest" description="Disordered" evidence="1">
    <location>
        <begin position="42"/>
        <end position="61"/>
    </location>
</feature>
<reference evidence="3" key="1">
    <citation type="submission" date="2012-08" db="EMBL/GenBank/DDBJ databases">
        <title>Functional transcriptomics of wild caught Lutzomyia intermedia salivary glands: Identification of a protective salivary protein against Leishmania braziliensis infection.</title>
        <authorList>
            <person name="de Moura T.R."/>
            <person name="Oliveira F."/>
            <person name="Carneiro M.W."/>
            <person name="Miranda J.C."/>
            <person name="Clarencio J."/>
            <person name="Barral-Netto M."/>
            <person name="Barral A."/>
            <person name="Brodskyn C."/>
            <person name="Ribeiro J.M.C."/>
            <person name="Valenzuela J.G."/>
            <person name="de Oliveira C.I."/>
        </authorList>
    </citation>
    <scope>NUCLEOTIDE SEQUENCE</scope>
    <source>
        <tissue evidence="3">Salivary gland</tissue>
    </source>
</reference>
<evidence type="ECO:0000256" key="2">
    <source>
        <dbReference type="SAM" id="SignalP"/>
    </source>
</evidence>
<sequence>MFKILLISLLLIVLVFNPMAMAKNLRPGSREYEKMVDEFSDMWNTPNSGGKSKSNSRIRSG</sequence>
<protein>
    <submittedName>
        <fullName evidence="3">SP13 phlebotomine family member</fullName>
    </submittedName>
</protein>
<organism evidence="3">
    <name type="scientific">Nyssomyia intermedia</name>
    <dbReference type="NCBI Taxonomy" id="182990"/>
    <lineage>
        <taxon>Eukaryota</taxon>
        <taxon>Metazoa</taxon>
        <taxon>Ecdysozoa</taxon>
        <taxon>Arthropoda</taxon>
        <taxon>Hexapoda</taxon>
        <taxon>Insecta</taxon>
        <taxon>Pterygota</taxon>
        <taxon>Neoptera</taxon>
        <taxon>Endopterygota</taxon>
        <taxon>Diptera</taxon>
        <taxon>Nematocera</taxon>
        <taxon>Psychodoidea</taxon>
        <taxon>Psychodidae</taxon>
        <taxon>Nyssomyia</taxon>
    </lineage>
</organism>